<keyword evidence="2" id="KW-0472">Membrane</keyword>
<evidence type="ECO:0000256" key="1">
    <source>
        <dbReference type="SAM" id="MobiDB-lite"/>
    </source>
</evidence>
<keyword evidence="2" id="KW-1133">Transmembrane helix</keyword>
<keyword evidence="2" id="KW-0812">Transmembrane</keyword>
<evidence type="ECO:0000256" key="2">
    <source>
        <dbReference type="SAM" id="Phobius"/>
    </source>
</evidence>
<gene>
    <name evidence="3" type="ORF">H9K75_01005</name>
</gene>
<feature type="transmembrane region" description="Helical" evidence="2">
    <location>
        <begin position="25"/>
        <end position="45"/>
    </location>
</feature>
<keyword evidence="4" id="KW-1185">Reference proteome</keyword>
<dbReference type="RefSeq" id="WP_187724424.1">
    <property type="nucleotide sequence ID" value="NZ_CP060783.1"/>
</dbReference>
<dbReference type="KEGG" id="daer:H9K75_01005"/>
<feature type="compositionally biased region" description="Basic and acidic residues" evidence="1">
    <location>
        <begin position="135"/>
        <end position="172"/>
    </location>
</feature>
<dbReference type="EMBL" id="CP060783">
    <property type="protein sequence ID" value="QNP48831.1"/>
    <property type="molecule type" value="Genomic_DNA"/>
</dbReference>
<protein>
    <submittedName>
        <fullName evidence="3">Uncharacterized protein</fullName>
    </submittedName>
</protein>
<accession>A0A7H0GKL5</accession>
<organism evidence="3 4">
    <name type="scientific">Diaphorobacter aerolatus</name>
    <dbReference type="NCBI Taxonomy" id="1288495"/>
    <lineage>
        <taxon>Bacteria</taxon>
        <taxon>Pseudomonadati</taxon>
        <taxon>Pseudomonadota</taxon>
        <taxon>Betaproteobacteria</taxon>
        <taxon>Burkholderiales</taxon>
        <taxon>Comamonadaceae</taxon>
        <taxon>Diaphorobacter</taxon>
    </lineage>
</organism>
<proteinExistence type="predicted"/>
<sequence length="184" mass="20652">MTEPTDTSRICSENTRRAVRQRVRAGVAGVLLATLGVAASAQVYLGGSVGGQIAPGVYGRVDLGGAPPPPVIYQQPVIIAPPRVVVPAEPVYMYVPPGHAKHWGKHCARYGACGQNVYFLRNPPPQFHRGPPPRHARDRDDRWDRRDRDDRYDRHDHRDYRRDRDDRDDYRGNGHGHGRGHGRD</sequence>
<feature type="region of interest" description="Disordered" evidence="1">
    <location>
        <begin position="123"/>
        <end position="184"/>
    </location>
</feature>
<name>A0A7H0GKL5_9BURK</name>
<evidence type="ECO:0000313" key="3">
    <source>
        <dbReference type="EMBL" id="QNP48831.1"/>
    </source>
</evidence>
<dbReference type="AlphaFoldDB" id="A0A7H0GKL5"/>
<reference evidence="3 4" key="1">
    <citation type="submission" date="2020-08" db="EMBL/GenBank/DDBJ databases">
        <title>Genome sequence of Diaphorobacter aerolatus KACC 16536T.</title>
        <authorList>
            <person name="Hyun D.-W."/>
            <person name="Bae J.-W."/>
        </authorList>
    </citation>
    <scope>NUCLEOTIDE SEQUENCE [LARGE SCALE GENOMIC DNA]</scope>
    <source>
        <strain evidence="3 4">KACC 16536</strain>
    </source>
</reference>
<dbReference type="Proteomes" id="UP000516028">
    <property type="component" value="Chromosome"/>
</dbReference>
<feature type="compositionally biased region" description="Basic residues" evidence="1">
    <location>
        <begin position="174"/>
        <end position="184"/>
    </location>
</feature>
<evidence type="ECO:0000313" key="4">
    <source>
        <dbReference type="Proteomes" id="UP000516028"/>
    </source>
</evidence>